<dbReference type="OrthoDB" id="8802141at2"/>
<keyword evidence="3" id="KW-1185">Reference proteome</keyword>
<name>A0A840S8R5_9BURK</name>
<sequence length="606" mass="66760">MTLRYSSVLLLVLLACSGPGAAQTAGAYRWIHSASLDVRESQSPNSKLLHKMGQGQRLVLLRSVGAQCEVREGDTPGRPQPPGFAPPLKGWAPCANLAAQPLPMPDERWVASGPLLVRTQAAADAPVQARLQQGSRVQLITPGPEEGYCEVGFGGFYSPAPDSQRGFVACRFLSPRWVATARAGEAGVPAERRWVAGAGVLLRAAAQPQAEVLARLPLNTEMNLRIQPAPDASYCAVQTQIPTQPPQDGFVACKLLARSPVAPERIGVRAWERWGAQESNPEYNPRQLFALEPSWDWMAHYETQQGHLCEGAHCPPRDPDFETERGRMRQALHGQMIAEREPPPPLRSLAELDGNEWTSQGPPDFPRQGPLAAARMKAFLAALPLQTPAPSWFRSEAELASPATPLAQLAERFNAQQRWYVGALLNPQEWAEARIERLTKPLVRVELFSDGRVRAQSQLPQKVRREWRPDVDYMCDDWPGEGFAFGDMDAATAKRNGWQAPSASPRRLFWFYSSRPLTSAAKALGGAERVALKREQHGFTRLELRRFDLDGDGQPDLLWAEATGRAAGPLDGPPKHDDPWLRLLFVNLAGQWKLLGSDVMSYGCGC</sequence>
<proteinExistence type="predicted"/>
<organism evidence="2 3">
    <name type="scientific">Inhella inkyongensis</name>
    <dbReference type="NCBI Taxonomy" id="392593"/>
    <lineage>
        <taxon>Bacteria</taxon>
        <taxon>Pseudomonadati</taxon>
        <taxon>Pseudomonadota</taxon>
        <taxon>Betaproteobacteria</taxon>
        <taxon>Burkholderiales</taxon>
        <taxon>Sphaerotilaceae</taxon>
        <taxon>Inhella</taxon>
    </lineage>
</organism>
<dbReference type="Proteomes" id="UP000554837">
    <property type="component" value="Unassembled WGS sequence"/>
</dbReference>
<feature type="signal peptide" evidence="1">
    <location>
        <begin position="1"/>
        <end position="21"/>
    </location>
</feature>
<reference evidence="2 3" key="1">
    <citation type="submission" date="2020-08" db="EMBL/GenBank/DDBJ databases">
        <title>Genomic Encyclopedia of Type Strains, Phase IV (KMG-IV): sequencing the most valuable type-strain genomes for metagenomic binning, comparative biology and taxonomic classification.</title>
        <authorList>
            <person name="Goeker M."/>
        </authorList>
    </citation>
    <scope>NUCLEOTIDE SEQUENCE [LARGE SCALE GENOMIC DNA]</scope>
    <source>
        <strain evidence="2 3">DSM 23958</strain>
    </source>
</reference>
<evidence type="ECO:0008006" key="4">
    <source>
        <dbReference type="Google" id="ProtNLM"/>
    </source>
</evidence>
<keyword evidence="1" id="KW-0732">Signal</keyword>
<dbReference type="RefSeq" id="WP_138855548.1">
    <property type="nucleotide sequence ID" value="NZ_CP040709.1"/>
</dbReference>
<feature type="chain" id="PRO_5032799996" description="SH3 domain-containing protein" evidence="1">
    <location>
        <begin position="22"/>
        <end position="606"/>
    </location>
</feature>
<gene>
    <name evidence="2" type="ORF">HNQ51_002123</name>
</gene>
<dbReference type="AlphaFoldDB" id="A0A840S8R5"/>
<evidence type="ECO:0000313" key="2">
    <source>
        <dbReference type="EMBL" id="MBB5204809.1"/>
    </source>
</evidence>
<dbReference type="EMBL" id="JACHHO010000002">
    <property type="protein sequence ID" value="MBB5204809.1"/>
    <property type="molecule type" value="Genomic_DNA"/>
</dbReference>
<evidence type="ECO:0000313" key="3">
    <source>
        <dbReference type="Proteomes" id="UP000554837"/>
    </source>
</evidence>
<protein>
    <recommendedName>
        <fullName evidence="4">SH3 domain-containing protein</fullName>
    </recommendedName>
</protein>
<accession>A0A840S8R5</accession>
<comment type="caution">
    <text evidence="2">The sequence shown here is derived from an EMBL/GenBank/DDBJ whole genome shotgun (WGS) entry which is preliminary data.</text>
</comment>
<evidence type="ECO:0000256" key="1">
    <source>
        <dbReference type="SAM" id="SignalP"/>
    </source>
</evidence>
<dbReference type="PROSITE" id="PS51257">
    <property type="entry name" value="PROKAR_LIPOPROTEIN"/>
    <property type="match status" value="1"/>
</dbReference>